<protein>
    <submittedName>
        <fullName evidence="2">Uncharacterized protein</fullName>
    </submittedName>
</protein>
<feature type="transmembrane region" description="Helical" evidence="1">
    <location>
        <begin position="46"/>
        <end position="74"/>
    </location>
</feature>
<keyword evidence="1" id="KW-0472">Membrane</keyword>
<evidence type="ECO:0000313" key="2">
    <source>
        <dbReference type="EMBL" id="NOV43184.1"/>
    </source>
</evidence>
<evidence type="ECO:0000256" key="1">
    <source>
        <dbReference type="SAM" id="Phobius"/>
    </source>
</evidence>
<keyword evidence="1" id="KW-1133">Transmembrane helix</keyword>
<name>A0A6M2DBF0_RHIMP</name>
<dbReference type="AlphaFoldDB" id="A0A6M2DBF0"/>
<proteinExistence type="predicted"/>
<dbReference type="EMBL" id="GHWJ01010447">
    <property type="protein sequence ID" value="NOV43184.1"/>
    <property type="molecule type" value="Transcribed_RNA"/>
</dbReference>
<sequence>MQCFCMALLKKWKNGSTVWSWPSCCVLFFFFWHCRAHRGSFVQNVAFFFFSVTVSVDSLENCLLWSGVFIYILCKIKTTRCLL</sequence>
<reference evidence="2" key="1">
    <citation type="submission" date="2019-09" db="EMBL/GenBank/DDBJ databases">
        <title>Organ-specific transcriptomic study of the physiology of the cattle tick, Rhipicephalus microplus.</title>
        <authorList>
            <person name="Tirloni L."/>
            <person name="Braz G."/>
            <person name="Gandara A.C.P."/>
            <person name="Sabadin G.A."/>
            <person name="da Silva R.M."/>
            <person name="Guizzo M.G."/>
            <person name="Machado J.A."/>
            <person name="Costa E.P."/>
            <person name="Gomes H.F."/>
            <person name="Moraes J."/>
            <person name="Mota M.B.S."/>
            <person name="Mesquita R.D."/>
            <person name="Alvarenga P.H."/>
            <person name="Alves F."/>
            <person name="Seixas A."/>
            <person name="da Fonseca R.N."/>
            <person name="Fogaca A."/>
            <person name="Logullo C."/>
            <person name="Tanaka A."/>
            <person name="Daffre S."/>
            <person name="Termignoni C."/>
            <person name="Vaz I.S.Jr."/>
            <person name="Oliveira P.L."/>
            <person name="Ribeiro J.M."/>
        </authorList>
    </citation>
    <scope>NUCLEOTIDE SEQUENCE</scope>
    <source>
        <strain evidence="2">Porto Alegre</strain>
    </source>
</reference>
<organism evidence="2">
    <name type="scientific">Rhipicephalus microplus</name>
    <name type="common">Cattle tick</name>
    <name type="synonym">Boophilus microplus</name>
    <dbReference type="NCBI Taxonomy" id="6941"/>
    <lineage>
        <taxon>Eukaryota</taxon>
        <taxon>Metazoa</taxon>
        <taxon>Ecdysozoa</taxon>
        <taxon>Arthropoda</taxon>
        <taxon>Chelicerata</taxon>
        <taxon>Arachnida</taxon>
        <taxon>Acari</taxon>
        <taxon>Parasitiformes</taxon>
        <taxon>Ixodida</taxon>
        <taxon>Ixodoidea</taxon>
        <taxon>Ixodidae</taxon>
        <taxon>Rhipicephalinae</taxon>
        <taxon>Rhipicephalus</taxon>
        <taxon>Boophilus</taxon>
    </lineage>
</organism>
<accession>A0A6M2DBF0</accession>
<keyword evidence="1" id="KW-0812">Transmembrane</keyword>